<evidence type="ECO:0000256" key="2">
    <source>
        <dbReference type="ARBA" id="ARBA00022729"/>
    </source>
</evidence>
<protein>
    <submittedName>
        <fullName evidence="7">Multiple sugar transport system substrate-binding protein</fullName>
    </submittedName>
</protein>
<keyword evidence="8" id="KW-1185">Reference proteome</keyword>
<dbReference type="PANTHER" id="PTHR43649">
    <property type="entry name" value="ARABINOSE-BINDING PROTEIN-RELATED"/>
    <property type="match status" value="1"/>
</dbReference>
<keyword evidence="5" id="KW-0449">Lipoprotein</keyword>
<dbReference type="Pfam" id="PF01547">
    <property type="entry name" value="SBP_bac_1"/>
    <property type="match status" value="1"/>
</dbReference>
<keyword evidence="3" id="KW-0472">Membrane</keyword>
<keyword evidence="1" id="KW-1003">Cell membrane</keyword>
<evidence type="ECO:0000256" key="5">
    <source>
        <dbReference type="ARBA" id="ARBA00023288"/>
    </source>
</evidence>
<keyword evidence="4" id="KW-0564">Palmitate</keyword>
<evidence type="ECO:0000313" key="8">
    <source>
        <dbReference type="Proteomes" id="UP000567067"/>
    </source>
</evidence>
<reference evidence="7 8" key="1">
    <citation type="submission" date="2020-08" db="EMBL/GenBank/DDBJ databases">
        <title>Genomic Encyclopedia of Type Strains, Phase III (KMG-III): the genomes of soil and plant-associated and newly described type strains.</title>
        <authorList>
            <person name="Whitman W."/>
        </authorList>
    </citation>
    <scope>NUCLEOTIDE SEQUENCE [LARGE SCALE GENOMIC DNA]</scope>
    <source>
        <strain evidence="7 8">CECT 8693</strain>
    </source>
</reference>
<evidence type="ECO:0000256" key="3">
    <source>
        <dbReference type="ARBA" id="ARBA00023136"/>
    </source>
</evidence>
<evidence type="ECO:0000256" key="1">
    <source>
        <dbReference type="ARBA" id="ARBA00022475"/>
    </source>
</evidence>
<evidence type="ECO:0000313" key="7">
    <source>
        <dbReference type="EMBL" id="MBA9085720.1"/>
    </source>
</evidence>
<dbReference type="InterPro" id="IPR050490">
    <property type="entry name" value="Bact_solute-bd_prot1"/>
</dbReference>
<proteinExistence type="predicted"/>
<accession>A0A7W3ST70</accession>
<keyword evidence="2 6" id="KW-0732">Signal</keyword>
<dbReference type="Gene3D" id="3.40.190.10">
    <property type="entry name" value="Periplasmic binding protein-like II"/>
    <property type="match status" value="1"/>
</dbReference>
<dbReference type="PROSITE" id="PS51257">
    <property type="entry name" value="PROKAR_LIPOPROTEIN"/>
    <property type="match status" value="1"/>
</dbReference>
<comment type="caution">
    <text evidence="7">The sequence shown here is derived from an EMBL/GenBank/DDBJ whole genome shotgun (WGS) entry which is preliminary data.</text>
</comment>
<evidence type="ECO:0000256" key="6">
    <source>
        <dbReference type="SAM" id="SignalP"/>
    </source>
</evidence>
<dbReference type="SUPFAM" id="SSF53850">
    <property type="entry name" value="Periplasmic binding protein-like II"/>
    <property type="match status" value="1"/>
</dbReference>
<dbReference type="AlphaFoldDB" id="A0A7W3ST70"/>
<feature type="chain" id="PRO_5038364376" evidence="6">
    <location>
        <begin position="25"/>
        <end position="435"/>
    </location>
</feature>
<name>A0A7W3ST70_9BACL</name>
<gene>
    <name evidence="7" type="ORF">FHR92_002187</name>
</gene>
<sequence>MMSRLTRLLGIVVLIVAISACSNSTETVQYESDSAIKATLKVMTYGSKEIFMNDVGDLFNQKYPNIEFELISFNSDNIMEVTDREKPDIMIVSKGQYEQFIEKGQLSDIDSLLSDDRFNVEGIVPEMLNYLRDVGKGKLYGIPARFTSKGLYYNKDLFDRYGVPYPEDQMTWEEVLQLAKRFPSEDGVYGFYSRTFPDLVDDIALSRGLAGINAKDMRMNVGSESYREVFQMVIDAYNSNSITFPDIPSTEIYDPFITGTSAMTVDFNSYITYSLNRLKEKQGNQFNLNWDIVTAPVAQNKRNISRDISPYMLVAGIHVINKDSTQKQAAWEFVKFATGEQLAKANSRKSSLFFPVRIDYIYNPEGKRMESFYKLKPEVNFIGNYDLLPDGVFRKVKDIITSEGKAAMVGAKTLDEAISSMQERGQQVLDQNPRK</sequence>
<feature type="signal peptide" evidence="6">
    <location>
        <begin position="1"/>
        <end position="24"/>
    </location>
</feature>
<evidence type="ECO:0000256" key="4">
    <source>
        <dbReference type="ARBA" id="ARBA00023139"/>
    </source>
</evidence>
<keyword evidence="7" id="KW-0813">Transport</keyword>
<dbReference type="EMBL" id="JACJIP010000012">
    <property type="protein sequence ID" value="MBA9085720.1"/>
    <property type="molecule type" value="Genomic_DNA"/>
</dbReference>
<organism evidence="7 8">
    <name type="scientific">Fontibacillus solani</name>
    <dbReference type="NCBI Taxonomy" id="1572857"/>
    <lineage>
        <taxon>Bacteria</taxon>
        <taxon>Bacillati</taxon>
        <taxon>Bacillota</taxon>
        <taxon>Bacilli</taxon>
        <taxon>Bacillales</taxon>
        <taxon>Paenibacillaceae</taxon>
        <taxon>Fontibacillus</taxon>
    </lineage>
</organism>
<keyword evidence="7" id="KW-0762">Sugar transport</keyword>
<dbReference type="InterPro" id="IPR006059">
    <property type="entry name" value="SBP"/>
</dbReference>
<dbReference type="RefSeq" id="WP_182535549.1">
    <property type="nucleotide sequence ID" value="NZ_JACJIP010000012.1"/>
</dbReference>
<dbReference type="PANTHER" id="PTHR43649:SF33">
    <property type="entry name" value="POLYGALACTURONAN_RHAMNOGALACTURONAN-BINDING PROTEIN YTCQ"/>
    <property type="match status" value="1"/>
</dbReference>
<dbReference type="Proteomes" id="UP000567067">
    <property type="component" value="Unassembled WGS sequence"/>
</dbReference>